<evidence type="ECO:0000313" key="1">
    <source>
        <dbReference type="EMBL" id="MDR4876840.1"/>
    </source>
</evidence>
<keyword evidence="2" id="KW-1185">Reference proteome</keyword>
<accession>A0ABU1DLH3</accession>
<dbReference type="Proteomes" id="UP001256818">
    <property type="component" value="Unassembled WGS sequence"/>
</dbReference>
<dbReference type="GeneID" id="86859365"/>
<name>A0ABU1DLH3_9ESCH</name>
<gene>
    <name evidence="1" type="ORF">RGV86_00275</name>
</gene>
<dbReference type="EMBL" id="JAVIWS010000001">
    <property type="protein sequence ID" value="MDR4876840.1"/>
    <property type="molecule type" value="Genomic_DNA"/>
</dbReference>
<proteinExistence type="predicted"/>
<reference evidence="1 2" key="1">
    <citation type="submission" date="2023-08" db="EMBL/GenBank/DDBJ databases">
        <title>Whole-Genome Sequencing and Taxonomic description of Escherichia ruysiae strains Isolated from a healthy canine fecal sample.</title>
        <authorList>
            <person name="Liang S."/>
            <person name="Mlaga K.D."/>
            <person name="Jospin G."/>
            <person name="Uttarwar R."/>
            <person name="Marfori Z."/>
            <person name="Alvarado N."/>
            <person name="Scarsella E."/>
            <person name="Ganz H."/>
            <person name="Dione N."/>
        </authorList>
    </citation>
    <scope>NUCLEOTIDE SEQUENCE [LARGE SCALE GENOMIC DNA]</scope>
    <source>
        <strain evidence="1 2">AB136</strain>
    </source>
</reference>
<organism evidence="1 2">
    <name type="scientific">Escherichia ruysiae</name>
    <dbReference type="NCBI Taxonomy" id="2608867"/>
    <lineage>
        <taxon>Bacteria</taxon>
        <taxon>Pseudomonadati</taxon>
        <taxon>Pseudomonadota</taxon>
        <taxon>Gammaproteobacteria</taxon>
        <taxon>Enterobacterales</taxon>
        <taxon>Enterobacteriaceae</taxon>
        <taxon>Escherichia</taxon>
    </lineage>
</organism>
<evidence type="ECO:0000313" key="2">
    <source>
        <dbReference type="Proteomes" id="UP001256818"/>
    </source>
</evidence>
<comment type="caution">
    <text evidence="1">The sequence shown here is derived from an EMBL/GenBank/DDBJ whole genome shotgun (WGS) entry which is preliminary data.</text>
</comment>
<protein>
    <submittedName>
        <fullName evidence="1">Uncharacterized protein</fullName>
    </submittedName>
</protein>
<sequence>MDHPHLDSRIPTNEIINCLSRSIQESGYIMDLNGTRLPINAKEFATYKMSNFSGSFWIEYSTEGRPIREAGIKDATQESYKVLNDALRLCSETLTRY</sequence>
<dbReference type="RefSeq" id="WP_024165126.1">
    <property type="nucleotide sequence ID" value="NZ_CABVLQ010000001.1"/>
</dbReference>